<name>A0ABM0LTF7_MICOH</name>
<keyword evidence="4" id="KW-0328">Glycosyltransferase</keyword>
<organism evidence="11 12">
    <name type="scientific">Microtus ochrogaster</name>
    <name type="common">Prairie vole</name>
    <dbReference type="NCBI Taxonomy" id="79684"/>
    <lineage>
        <taxon>Eukaryota</taxon>
        <taxon>Metazoa</taxon>
        <taxon>Chordata</taxon>
        <taxon>Craniata</taxon>
        <taxon>Vertebrata</taxon>
        <taxon>Euteleostomi</taxon>
        <taxon>Mammalia</taxon>
        <taxon>Eutheria</taxon>
        <taxon>Euarchontoglires</taxon>
        <taxon>Glires</taxon>
        <taxon>Rodentia</taxon>
        <taxon>Myomorpha</taxon>
        <taxon>Muroidea</taxon>
        <taxon>Cricetidae</taxon>
        <taxon>Arvicolinae</taxon>
        <taxon>Microtus</taxon>
    </lineage>
</organism>
<dbReference type="InterPro" id="IPR003342">
    <property type="entry name" value="ArnT-like_N"/>
</dbReference>
<evidence type="ECO:0000256" key="1">
    <source>
        <dbReference type="ARBA" id="ARBA00004127"/>
    </source>
</evidence>
<feature type="transmembrane region" description="Helical" evidence="9">
    <location>
        <begin position="54"/>
        <end position="77"/>
    </location>
</feature>
<dbReference type="PANTHER" id="PTHR10050">
    <property type="entry name" value="DOLICHYL-PHOSPHATE-MANNOSE--PROTEIN MANNOSYLTRANSFERASE"/>
    <property type="match status" value="1"/>
</dbReference>
<sequence length="95" mass="10553">MLTGVSCSCSVGIKYMGIFTYLLVLSIAAVHAWNLIGDQTLSNICVFGHLLARVVALLVIPVFLYLLFFYVHLMLLYRSGPYDQIMSSAFQASLE</sequence>
<feature type="non-terminal residue" evidence="12">
    <location>
        <position position="95"/>
    </location>
</feature>
<feature type="transmembrane region" description="Helical" evidence="9">
    <location>
        <begin position="12"/>
        <end position="34"/>
    </location>
</feature>
<keyword evidence="11" id="KW-1185">Reference proteome</keyword>
<keyword evidence="8 9" id="KW-0472">Membrane</keyword>
<comment type="subcellular location">
    <subcellularLocation>
        <location evidence="1">Endomembrane system</location>
        <topology evidence="1">Multi-pass membrane protein</topology>
    </subcellularLocation>
</comment>
<gene>
    <name evidence="12" type="primary">LOC101993237</name>
</gene>
<evidence type="ECO:0000256" key="8">
    <source>
        <dbReference type="ARBA" id="ARBA00023136"/>
    </source>
</evidence>
<evidence type="ECO:0000256" key="3">
    <source>
        <dbReference type="ARBA" id="ARBA00007222"/>
    </source>
</evidence>
<dbReference type="RefSeq" id="XP_005372474.2">
    <property type="nucleotide sequence ID" value="XM_005372417.2"/>
</dbReference>
<accession>A0ABM0LTF7</accession>
<dbReference type="Proteomes" id="UP000694915">
    <property type="component" value="Unplaced"/>
</dbReference>
<dbReference type="Pfam" id="PF02366">
    <property type="entry name" value="PMT"/>
    <property type="match status" value="1"/>
</dbReference>
<evidence type="ECO:0000259" key="10">
    <source>
        <dbReference type="Pfam" id="PF02366"/>
    </source>
</evidence>
<keyword evidence="7 9" id="KW-1133">Transmembrane helix</keyword>
<protein>
    <submittedName>
        <fullName evidence="12">Protein O-mannosyl-transferase 1-like</fullName>
    </submittedName>
</protein>
<comment type="pathway">
    <text evidence="2">Protein modification; protein glycosylation.</text>
</comment>
<comment type="similarity">
    <text evidence="3">Belongs to the glycosyltransferase 39 family.</text>
</comment>
<feature type="domain" description="ArnT-like N-terminal" evidence="10">
    <location>
        <begin position="2"/>
        <end position="77"/>
    </location>
</feature>
<evidence type="ECO:0000256" key="6">
    <source>
        <dbReference type="ARBA" id="ARBA00022692"/>
    </source>
</evidence>
<evidence type="ECO:0000256" key="7">
    <source>
        <dbReference type="ARBA" id="ARBA00022989"/>
    </source>
</evidence>
<evidence type="ECO:0000256" key="5">
    <source>
        <dbReference type="ARBA" id="ARBA00022679"/>
    </source>
</evidence>
<evidence type="ECO:0000256" key="2">
    <source>
        <dbReference type="ARBA" id="ARBA00004922"/>
    </source>
</evidence>
<reference evidence="12" key="1">
    <citation type="submission" date="2025-08" db="UniProtKB">
        <authorList>
            <consortium name="RefSeq"/>
        </authorList>
    </citation>
    <scope>IDENTIFICATION</scope>
</reference>
<evidence type="ECO:0000313" key="11">
    <source>
        <dbReference type="Proteomes" id="UP000694915"/>
    </source>
</evidence>
<keyword evidence="5" id="KW-0808">Transferase</keyword>
<dbReference type="PANTHER" id="PTHR10050:SF51">
    <property type="entry name" value="PROTEIN O-MANNOSYL-TRANSFERASE 1"/>
    <property type="match status" value="1"/>
</dbReference>
<evidence type="ECO:0000313" key="12">
    <source>
        <dbReference type="RefSeq" id="XP_005372474.2"/>
    </source>
</evidence>
<keyword evidence="6 9" id="KW-0812">Transmembrane</keyword>
<dbReference type="InterPro" id="IPR027005">
    <property type="entry name" value="PMT-like"/>
</dbReference>
<evidence type="ECO:0000256" key="9">
    <source>
        <dbReference type="SAM" id="Phobius"/>
    </source>
</evidence>
<evidence type="ECO:0000256" key="4">
    <source>
        <dbReference type="ARBA" id="ARBA00022676"/>
    </source>
</evidence>
<proteinExistence type="inferred from homology"/>
<dbReference type="GeneID" id="101993237"/>